<dbReference type="Pfam" id="PF10825">
    <property type="entry name" value="DUF2752"/>
    <property type="match status" value="1"/>
</dbReference>
<comment type="caution">
    <text evidence="2">The sequence shown here is derived from an EMBL/GenBank/DDBJ whole genome shotgun (WGS) entry which is preliminary data.</text>
</comment>
<proteinExistence type="predicted"/>
<keyword evidence="1" id="KW-0472">Membrane</keyword>
<keyword evidence="1" id="KW-1133">Transmembrane helix</keyword>
<organism evidence="2 3">
    <name type="scientific">Eiseniibacteriota bacterium</name>
    <dbReference type="NCBI Taxonomy" id="2212470"/>
    <lineage>
        <taxon>Bacteria</taxon>
        <taxon>Candidatus Eiseniibacteriota</taxon>
    </lineage>
</organism>
<accession>A0A933W9L6</accession>
<reference evidence="2" key="1">
    <citation type="submission" date="2020-07" db="EMBL/GenBank/DDBJ databases">
        <title>Huge and variable diversity of episymbiotic CPR bacteria and DPANN archaea in groundwater ecosystems.</title>
        <authorList>
            <person name="He C.Y."/>
            <person name="Keren R."/>
            <person name="Whittaker M."/>
            <person name="Farag I.F."/>
            <person name="Doudna J."/>
            <person name="Cate J.H.D."/>
            <person name="Banfield J.F."/>
        </authorList>
    </citation>
    <scope>NUCLEOTIDE SEQUENCE</scope>
    <source>
        <strain evidence="2">NC_groundwater_1813_Pr3_B-0.1um_71_17</strain>
    </source>
</reference>
<sequence>MLRRWMPPDDPALTVCWIRRVTHHDCPTCGMTRAAAHLARGEWAAALARHPLAIPLAAEAVLLWAAAPFAIVRRWRPSGRAVRVWLFAHAGALLVLWLARLFAHAA</sequence>
<dbReference type="AlphaFoldDB" id="A0A933W9L6"/>
<dbReference type="EMBL" id="JACRIW010000025">
    <property type="protein sequence ID" value="MBI5168479.1"/>
    <property type="molecule type" value="Genomic_DNA"/>
</dbReference>
<protein>
    <submittedName>
        <fullName evidence="2">DUF2752 domain-containing protein</fullName>
    </submittedName>
</protein>
<evidence type="ECO:0000256" key="1">
    <source>
        <dbReference type="SAM" id="Phobius"/>
    </source>
</evidence>
<evidence type="ECO:0000313" key="2">
    <source>
        <dbReference type="EMBL" id="MBI5168479.1"/>
    </source>
</evidence>
<name>A0A933W9L6_UNCEI</name>
<keyword evidence="1" id="KW-0812">Transmembrane</keyword>
<evidence type="ECO:0000313" key="3">
    <source>
        <dbReference type="Proteomes" id="UP000696931"/>
    </source>
</evidence>
<feature type="transmembrane region" description="Helical" evidence="1">
    <location>
        <begin position="84"/>
        <end position="103"/>
    </location>
</feature>
<gene>
    <name evidence="2" type="ORF">HZA61_03225</name>
</gene>
<dbReference type="InterPro" id="IPR021215">
    <property type="entry name" value="DUF2752"/>
</dbReference>
<dbReference type="Proteomes" id="UP000696931">
    <property type="component" value="Unassembled WGS sequence"/>
</dbReference>